<feature type="region of interest" description="Disordered" evidence="1">
    <location>
        <begin position="35"/>
        <end position="55"/>
    </location>
</feature>
<reference evidence="2" key="2">
    <citation type="journal article" date="2000" name="Genome Res.">
        <title>Normalization and subtraction of cap-trapper-selected cDNAs to prepare full-length cDNA libraries for rapid discovery of new genes.</title>
        <authorList>
            <person name="Carninci P."/>
            <person name="Shibata Y."/>
            <person name="Hayatsu N."/>
            <person name="Sugahara Y."/>
            <person name="Shibata K."/>
            <person name="Itoh M."/>
            <person name="Konno H."/>
            <person name="Okazaki Y."/>
            <person name="Muramatsu M."/>
            <person name="Hayashizaki Y."/>
        </authorList>
    </citation>
    <scope>NUCLEOTIDE SEQUENCE</scope>
    <source>
        <strain evidence="2">C57BL/6J</strain>
        <tissue evidence="2">Eyeball</tissue>
    </source>
</reference>
<name>Q8BPS1_MOUSE</name>
<evidence type="ECO:0000313" key="3">
    <source>
        <dbReference type="MGI" id="MGI:3649378"/>
    </source>
</evidence>
<evidence type="ECO:0000256" key="1">
    <source>
        <dbReference type="SAM" id="MobiDB-lite"/>
    </source>
</evidence>
<reference evidence="2" key="5">
    <citation type="submission" date="2001-07" db="EMBL/GenBank/DDBJ databases">
        <authorList>
            <person name="Adachi J."/>
            <person name="Aizawa K."/>
            <person name="Akimura T."/>
            <person name="Arakawa T."/>
            <person name="Bono H."/>
            <person name="Carninci P."/>
            <person name="Fukuda S."/>
            <person name="Furuno M."/>
            <person name="Hanagaki T."/>
            <person name="Hara A."/>
            <person name="Hashizume W."/>
            <person name="Hayashida K."/>
            <person name="Hayatsu N."/>
            <person name="Hiramoto K."/>
            <person name="Hiraoka T."/>
            <person name="Hirozane T."/>
            <person name="Hori F."/>
            <person name="Imotani K."/>
            <person name="Ishii Y."/>
            <person name="Itoh M."/>
            <person name="Kagawa I."/>
            <person name="Kasukawa T."/>
            <person name="Katoh H."/>
            <person name="Kawai J."/>
            <person name="Kojima Y."/>
            <person name="Kondo S."/>
            <person name="Konno H."/>
            <person name="Kouda M."/>
            <person name="Koya S."/>
            <person name="Kurihara C."/>
            <person name="Matsuyama T."/>
            <person name="Miyazaki A."/>
            <person name="Murata M."/>
            <person name="Nakamura M."/>
            <person name="Nishi K."/>
            <person name="Nomura K."/>
            <person name="Numazaki R."/>
            <person name="Ohno M."/>
            <person name="Ohsato N."/>
            <person name="Okazaki Y."/>
            <person name="Saito R."/>
            <person name="Saitoh H."/>
            <person name="Sakai C."/>
            <person name="Sakai K."/>
            <person name="Sakazume N."/>
            <person name="Sano H."/>
            <person name="Sasaki D."/>
            <person name="Shibata K."/>
            <person name="Shinagawa A."/>
            <person name="Shiraki T."/>
            <person name="Sogabe Y."/>
            <person name="Tagami M."/>
            <person name="Tagawa A."/>
            <person name="Takahashi F."/>
            <person name="Takaku-Akahira S."/>
            <person name="Takeda Y."/>
            <person name="Tanaka T."/>
            <person name="Tomaru A."/>
            <person name="Toya T."/>
            <person name="Yasunishi A."/>
            <person name="Muramatsu M."/>
            <person name="Hayashizaki Y."/>
        </authorList>
    </citation>
    <scope>NUCLEOTIDE SEQUENCE</scope>
    <source>
        <strain evidence="2">C57BL/6J</strain>
        <tissue evidence="2">Eyeball</tissue>
    </source>
</reference>
<reference evidence="2" key="7">
    <citation type="journal article" date="2005" name="Science">
        <title>The Transcriptional Landscape of the Mammalian Genome.</title>
        <authorList>
            <consortium name="The FANTOM Consortium"/>
            <consortium name="Riken Genome Exploration Research Group and Genome Science Group (Genome Network Project Core Group)"/>
        </authorList>
    </citation>
    <scope>NUCLEOTIDE SEQUENCE</scope>
    <source>
        <strain evidence="2">C57BL/6J</strain>
        <tissue evidence="2">Eyeball</tissue>
    </source>
</reference>
<feature type="non-terminal residue" evidence="2">
    <location>
        <position position="1"/>
    </location>
</feature>
<accession>Q8BPS1</accession>
<reference evidence="2" key="1">
    <citation type="journal article" date="1999" name="Methods Enzymol.">
        <title>High-efficiency full-length cDNA cloning.</title>
        <authorList>
            <person name="Carninci P."/>
            <person name="Hayashizaki Y."/>
        </authorList>
    </citation>
    <scope>NUCLEOTIDE SEQUENCE</scope>
    <source>
        <strain evidence="2">C57BL/6J</strain>
        <tissue evidence="2">Eyeball</tissue>
    </source>
</reference>
<reference evidence="2" key="4">
    <citation type="journal article" date="2001" name="Nature">
        <title>Functional annotation of a full-length mouse cDNA collection.</title>
        <authorList>
            <consortium name="The RIKEN Genome Exploration Research Group Phase II Team and the FANTOM Consortium"/>
        </authorList>
    </citation>
    <scope>NUCLEOTIDE SEQUENCE</scope>
    <source>
        <strain evidence="2">C57BL/6J</strain>
        <tissue evidence="2">Eyeball</tissue>
    </source>
</reference>
<evidence type="ECO:0000313" key="2">
    <source>
        <dbReference type="EMBL" id="BAC35394.1"/>
    </source>
</evidence>
<dbReference type="EMBL" id="AK053462">
    <property type="protein sequence ID" value="BAC35394.1"/>
    <property type="molecule type" value="mRNA"/>
</dbReference>
<dbReference type="AlphaFoldDB" id="Q8BPS1"/>
<gene>
    <name evidence="3" type="primary">Gm12474</name>
    <name evidence="3" type="synonym">OTTMUSG00000007026</name>
</gene>
<protein>
    <submittedName>
        <fullName evidence="2">Uncharacterized protein</fullName>
    </submittedName>
</protein>
<reference evidence="2" key="6">
    <citation type="journal article" date="2002" name="Nature">
        <title>Analysis of the mouse transcriptome based on functional annotation of 60,770 full-length cDNAs.</title>
        <authorList>
            <consortium name="The FANTOM Consortium and the RIKEN Genome Exploration Research Group Phase I and II Team"/>
        </authorList>
    </citation>
    <scope>NUCLEOTIDE SEQUENCE</scope>
    <source>
        <strain evidence="2">C57BL/6J</strain>
        <tissue evidence="2">Eyeball</tissue>
    </source>
</reference>
<reference evidence="2" key="3">
    <citation type="journal article" date="2000" name="Genome Res.">
        <title>RIKEN integrated sequence analysis (RISA) system--384-format sequencing pipeline with 384 multicapillary sequencer.</title>
        <authorList>
            <person name="Shibata K."/>
            <person name="Itoh M."/>
            <person name="Aizawa K."/>
            <person name="Nagaoka S."/>
            <person name="Sasaki N."/>
            <person name="Carninci P."/>
            <person name="Konno H."/>
            <person name="Akiyama J."/>
            <person name="Nishi K."/>
            <person name="Kitsunai T."/>
            <person name="Tashiro H."/>
            <person name="Itoh M."/>
            <person name="Sumi N."/>
            <person name="Ishii Y."/>
            <person name="Nakamura S."/>
            <person name="Hazama M."/>
            <person name="Nishine T."/>
            <person name="Harada A."/>
            <person name="Yamamoto R."/>
            <person name="Matsumoto H."/>
            <person name="Sakaguchi S."/>
            <person name="Ikegami T."/>
            <person name="Kashiwagi K."/>
            <person name="Fujiwake S."/>
            <person name="Inoue K."/>
            <person name="Togawa Y."/>
            <person name="Izawa M."/>
            <person name="Ohara E."/>
            <person name="Watahiki M."/>
            <person name="Yoneda Y."/>
            <person name="Ishikawa T."/>
            <person name="Ozawa K."/>
            <person name="Tanaka T."/>
            <person name="Matsuura S."/>
            <person name="Kawai J."/>
            <person name="Okazaki Y."/>
            <person name="Muramatsu M."/>
            <person name="Inoue Y."/>
            <person name="Kira A."/>
            <person name="Hayashizaki Y."/>
        </authorList>
    </citation>
    <scope>NUCLEOTIDE SEQUENCE</scope>
    <source>
        <strain evidence="2">C57BL/6J</strain>
        <tissue evidence="2">Eyeball</tissue>
    </source>
</reference>
<reference evidence="2" key="8">
    <citation type="journal article" date="2005" name="Science">
        <title>Antisense Transcription in the Mammalian Transcriptome.</title>
        <authorList>
            <consortium name="RIKEN Genome Exploration Research Group and Genome Science Group (Genome Network Project Core Group) and the FANTOM Consortium"/>
        </authorList>
    </citation>
    <scope>NUCLEOTIDE SEQUENCE</scope>
    <source>
        <strain evidence="2">C57BL/6J</strain>
        <tissue evidence="2">Eyeball</tissue>
    </source>
</reference>
<sequence length="155" mass="16440">LVSGSREWKPTPASRGVCEVGKLLGGPWKNLSDSSNKLAGEAAPGSEASLRSETQASVLVPPRQLEASSLASLSFGLLNCSSKSQELPTPCPPCGWRLFSLSRSCHLNPVVSREFADAGIFISETCFLLSPSLTHNLYGQRDIPRLPETASPTSG</sequence>
<dbReference type="MGI" id="MGI:3649378">
    <property type="gene designation" value="Gm12474"/>
</dbReference>
<proteinExistence type="evidence at transcript level"/>
<organism evidence="2">
    <name type="scientific">Mus musculus</name>
    <name type="common">Mouse</name>
    <dbReference type="NCBI Taxonomy" id="10090"/>
    <lineage>
        <taxon>Eukaryota</taxon>
        <taxon>Metazoa</taxon>
        <taxon>Chordata</taxon>
        <taxon>Craniata</taxon>
        <taxon>Vertebrata</taxon>
        <taxon>Euteleostomi</taxon>
        <taxon>Mammalia</taxon>
        <taxon>Eutheria</taxon>
        <taxon>Euarchontoglires</taxon>
        <taxon>Glires</taxon>
        <taxon>Rodentia</taxon>
        <taxon>Myomorpha</taxon>
        <taxon>Muroidea</taxon>
        <taxon>Muridae</taxon>
        <taxon>Murinae</taxon>
        <taxon>Mus</taxon>
        <taxon>Mus</taxon>
    </lineage>
</organism>
<dbReference type="AGR" id="MGI:3649378"/>